<feature type="domain" description="NAD(P)-binding" evidence="2">
    <location>
        <begin position="7"/>
        <end position="152"/>
    </location>
</feature>
<dbReference type="Proteomes" id="UP001595925">
    <property type="component" value="Unassembled WGS sequence"/>
</dbReference>
<sequence>MEILVIGGDGFVGRYLCAELVERGHTVTSLSRSPDPEVLPDDVETTTGDVTDYDSIEGAFEGKEGAVNLAALPPLHQPRPGTFHDTVCTGGAMNATHAASQHGIERYIEMSSLGADLNSPIAYWRTQGLGDMVVQYSDLDWVVLRPSFVFGEGSETFAFIKRYTTPYVTVLPEGGKYPTFQPLYVEDLAQMTAETLENDQHVGKTYDLGGPDVMTFAEVTRMLYRAEGKSVRVFSVPMRLAEIALHAVDPLPSFPLGVDQARALQMSNVTDHNDIDAFGLTQSDLQPLSEYLGVESVQQKRIQQPTQ</sequence>
<reference evidence="3 4" key="1">
    <citation type="journal article" date="2019" name="Int. J. Syst. Evol. Microbiol.">
        <title>The Global Catalogue of Microorganisms (GCM) 10K type strain sequencing project: providing services to taxonomists for standard genome sequencing and annotation.</title>
        <authorList>
            <consortium name="The Broad Institute Genomics Platform"/>
            <consortium name="The Broad Institute Genome Sequencing Center for Infectious Disease"/>
            <person name="Wu L."/>
            <person name="Ma J."/>
        </authorList>
    </citation>
    <scope>NUCLEOTIDE SEQUENCE [LARGE SCALE GENOMIC DNA]</scope>
    <source>
        <strain evidence="3 4">CGMCC 1.15824</strain>
    </source>
</reference>
<comment type="caution">
    <text evidence="3">The sequence shown here is derived from an EMBL/GenBank/DDBJ whole genome shotgun (WGS) entry which is preliminary data.</text>
</comment>
<dbReference type="InterPro" id="IPR051207">
    <property type="entry name" value="ComplexI_NDUFA9_subunit"/>
</dbReference>
<name>A0ABD5QI01_9EURY</name>
<dbReference type="SUPFAM" id="SSF51735">
    <property type="entry name" value="NAD(P)-binding Rossmann-fold domains"/>
    <property type="match status" value="1"/>
</dbReference>
<gene>
    <name evidence="3" type="ORF">ACFPFO_16390</name>
</gene>
<feature type="region of interest" description="Disordered" evidence="1">
    <location>
        <begin position="26"/>
        <end position="48"/>
    </location>
</feature>
<protein>
    <submittedName>
        <fullName evidence="3">Complex I NDUFA9 subunit family protein</fullName>
    </submittedName>
</protein>
<keyword evidence="4" id="KW-1185">Reference proteome</keyword>
<dbReference type="InterPro" id="IPR016040">
    <property type="entry name" value="NAD(P)-bd_dom"/>
</dbReference>
<evidence type="ECO:0000313" key="3">
    <source>
        <dbReference type="EMBL" id="MFC4989305.1"/>
    </source>
</evidence>
<dbReference type="CDD" id="cd05271">
    <property type="entry name" value="NDUFA9_like_SDR_a"/>
    <property type="match status" value="1"/>
</dbReference>
<dbReference type="AlphaFoldDB" id="A0ABD5QI01"/>
<organism evidence="3 4">
    <name type="scientific">Saliphagus infecundisoli</name>
    <dbReference type="NCBI Taxonomy" id="1849069"/>
    <lineage>
        <taxon>Archaea</taxon>
        <taxon>Methanobacteriati</taxon>
        <taxon>Methanobacteriota</taxon>
        <taxon>Stenosarchaea group</taxon>
        <taxon>Halobacteria</taxon>
        <taxon>Halobacteriales</taxon>
        <taxon>Natrialbaceae</taxon>
        <taxon>Saliphagus</taxon>
    </lineage>
</organism>
<accession>A0ABD5QI01</accession>
<dbReference type="InterPro" id="IPR036291">
    <property type="entry name" value="NAD(P)-bd_dom_sf"/>
</dbReference>
<dbReference type="PANTHER" id="PTHR12126">
    <property type="entry name" value="NADH-UBIQUINONE OXIDOREDUCTASE 39 KDA SUBUNIT-RELATED"/>
    <property type="match status" value="1"/>
</dbReference>
<proteinExistence type="predicted"/>
<dbReference type="Pfam" id="PF13460">
    <property type="entry name" value="NAD_binding_10"/>
    <property type="match status" value="1"/>
</dbReference>
<dbReference type="PANTHER" id="PTHR12126:SF11">
    <property type="entry name" value="NADH DEHYDROGENASE [UBIQUINONE] 1 ALPHA SUBCOMPLEX SUBUNIT 9, MITOCHONDRIAL"/>
    <property type="match status" value="1"/>
</dbReference>
<evidence type="ECO:0000313" key="4">
    <source>
        <dbReference type="Proteomes" id="UP001595925"/>
    </source>
</evidence>
<dbReference type="Gene3D" id="3.40.50.720">
    <property type="entry name" value="NAD(P)-binding Rossmann-like Domain"/>
    <property type="match status" value="1"/>
</dbReference>
<evidence type="ECO:0000259" key="2">
    <source>
        <dbReference type="Pfam" id="PF13460"/>
    </source>
</evidence>
<dbReference type="EMBL" id="JBHSJG010000046">
    <property type="protein sequence ID" value="MFC4989305.1"/>
    <property type="molecule type" value="Genomic_DNA"/>
</dbReference>
<dbReference type="RefSeq" id="WP_224829810.1">
    <property type="nucleotide sequence ID" value="NZ_JAIVEF010000027.1"/>
</dbReference>
<evidence type="ECO:0000256" key="1">
    <source>
        <dbReference type="SAM" id="MobiDB-lite"/>
    </source>
</evidence>